<gene>
    <name evidence="1" type="ORF">FH607_011465</name>
</gene>
<sequence>MKIPAPRPWRRAARGDAGRITAFVLPLMVALMSFGGLALDGGLALAAKNRCLGEAQEAARAGAQALDLAAYRADGTIRLDPAQARQLAQDYLTDIGTDGTVNATEDTVTVTVTTAQDTQLLHLLGIDELTVTAVGTAQPQPGISTPE</sequence>
<proteinExistence type="predicted"/>
<dbReference type="AlphaFoldDB" id="A0A5N6AEP0"/>
<dbReference type="Proteomes" id="UP000314251">
    <property type="component" value="Unassembled WGS sequence"/>
</dbReference>
<organism evidence="1 2">
    <name type="scientific">Streptomyces mimosae</name>
    <dbReference type="NCBI Taxonomy" id="2586635"/>
    <lineage>
        <taxon>Bacteria</taxon>
        <taxon>Bacillati</taxon>
        <taxon>Actinomycetota</taxon>
        <taxon>Actinomycetes</taxon>
        <taxon>Kitasatosporales</taxon>
        <taxon>Streptomycetaceae</taxon>
        <taxon>Streptomyces</taxon>
    </lineage>
</organism>
<dbReference type="EMBL" id="VDLY02000006">
    <property type="protein sequence ID" value="KAB8166436.1"/>
    <property type="molecule type" value="Genomic_DNA"/>
</dbReference>
<evidence type="ECO:0000313" key="2">
    <source>
        <dbReference type="Proteomes" id="UP000314251"/>
    </source>
</evidence>
<reference evidence="1" key="1">
    <citation type="submission" date="2019-10" db="EMBL/GenBank/DDBJ databases">
        <title>Nonomuraea sp. nov., isolated from Phyllanthus amarus.</title>
        <authorList>
            <person name="Klykleung N."/>
            <person name="Tanasupawat S."/>
        </authorList>
    </citation>
    <scope>NUCLEOTIDE SEQUENCE [LARGE SCALE GENOMIC DNA]</scope>
    <source>
        <strain evidence="1">3MP-10</strain>
    </source>
</reference>
<evidence type="ECO:0008006" key="3">
    <source>
        <dbReference type="Google" id="ProtNLM"/>
    </source>
</evidence>
<keyword evidence="2" id="KW-1185">Reference proteome</keyword>
<evidence type="ECO:0000313" key="1">
    <source>
        <dbReference type="EMBL" id="KAB8166436.1"/>
    </source>
</evidence>
<name>A0A5N6AEP0_9ACTN</name>
<comment type="caution">
    <text evidence="1">The sequence shown here is derived from an EMBL/GenBank/DDBJ whole genome shotgun (WGS) entry which is preliminary data.</text>
</comment>
<accession>A0A5N6AEP0</accession>
<protein>
    <recommendedName>
        <fullName evidence="3">Flp pilus-assembly TadG-like N-terminal domain-containing protein</fullName>
    </recommendedName>
</protein>